<dbReference type="InterPro" id="IPR036855">
    <property type="entry name" value="Znf_CCCH_sf"/>
</dbReference>
<organism evidence="6 7">
    <name type="scientific">Trypanosoma equiperdum</name>
    <dbReference type="NCBI Taxonomy" id="5694"/>
    <lineage>
        <taxon>Eukaryota</taxon>
        <taxon>Discoba</taxon>
        <taxon>Euglenozoa</taxon>
        <taxon>Kinetoplastea</taxon>
        <taxon>Metakinetoplastina</taxon>
        <taxon>Trypanosomatida</taxon>
        <taxon>Trypanosomatidae</taxon>
        <taxon>Trypanosoma</taxon>
    </lineage>
</organism>
<proteinExistence type="predicted"/>
<evidence type="ECO:0000313" key="6">
    <source>
        <dbReference type="EMBL" id="SCU65298.1"/>
    </source>
</evidence>
<sequence>MGFPSGSGLDKFSDLQSFIRASFPTHSGDFTTDTAIRVLAAYLSVSPWEVSRVVDMSRPIHNMENLEEYVSCVVSSLQKQGEVRTRAVTSTLTGRVGSSPAEVIHTEGNCMRSPTVKPHTFGKKKLCKQFCKTGLCAFGSRCLFHHEEPYRGDTWSVSSDTCITDRNFIEPKSTESSSTVPTGAGRELFTELASPSNNFSLPTERRRVTQPINKVTAQGQTDETGIGFAPPGTQLPGVYVMPLSVRSGELYVYTPVQFHVSFPICLPPPGASH</sequence>
<dbReference type="EMBL" id="CZPT02000276">
    <property type="protein sequence ID" value="SCU65298.1"/>
    <property type="molecule type" value="Genomic_DNA"/>
</dbReference>
<comment type="caution">
    <text evidence="6">The sequence shown here is derived from an EMBL/GenBank/DDBJ whole genome shotgun (WGS) entry which is preliminary data.</text>
</comment>
<dbReference type="SUPFAM" id="SSF90229">
    <property type="entry name" value="CCCH zinc finger"/>
    <property type="match status" value="1"/>
</dbReference>
<evidence type="ECO:0000256" key="3">
    <source>
        <dbReference type="ARBA" id="ARBA00022833"/>
    </source>
</evidence>
<reference evidence="6" key="1">
    <citation type="submission" date="2016-09" db="EMBL/GenBank/DDBJ databases">
        <authorList>
            <person name="Hebert L."/>
            <person name="Moumen B."/>
        </authorList>
    </citation>
    <scope>NUCLEOTIDE SEQUENCE [LARGE SCALE GENOMIC DNA]</scope>
    <source>
        <strain evidence="6">OVI</strain>
    </source>
</reference>
<dbReference type="Proteomes" id="UP000195570">
    <property type="component" value="Unassembled WGS sequence"/>
</dbReference>
<evidence type="ECO:0000256" key="4">
    <source>
        <dbReference type="PROSITE-ProRule" id="PRU00723"/>
    </source>
</evidence>
<dbReference type="InterPro" id="IPR000571">
    <property type="entry name" value="Znf_CCCH"/>
</dbReference>
<dbReference type="RefSeq" id="XP_067076913.1">
    <property type="nucleotide sequence ID" value="XM_067220812.1"/>
</dbReference>
<dbReference type="PROSITE" id="PS50103">
    <property type="entry name" value="ZF_C3H1"/>
    <property type="match status" value="1"/>
</dbReference>
<feature type="zinc finger region" description="C3H1-type" evidence="4">
    <location>
        <begin position="121"/>
        <end position="149"/>
    </location>
</feature>
<gene>
    <name evidence="6" type="ORF">TEOVI_000559000</name>
</gene>
<keyword evidence="3 4" id="KW-0862">Zinc</keyword>
<protein>
    <submittedName>
        <fullName evidence="6">Zinc finger ccch domain-containing protein 14</fullName>
    </submittedName>
</protein>
<dbReference type="GO" id="GO:0008270">
    <property type="term" value="F:zinc ion binding"/>
    <property type="evidence" value="ECO:0007669"/>
    <property type="project" value="UniProtKB-KW"/>
</dbReference>
<dbReference type="AlphaFoldDB" id="A0A1G4I128"/>
<dbReference type="GeneID" id="92379530"/>
<evidence type="ECO:0000259" key="5">
    <source>
        <dbReference type="PROSITE" id="PS50103"/>
    </source>
</evidence>
<accession>A0A1G4I128</accession>
<name>A0A1G4I128_TRYEQ</name>
<keyword evidence="7" id="KW-1185">Reference proteome</keyword>
<dbReference type="VEuPathDB" id="TriTrypDB:TEOVI_000559000"/>
<dbReference type="Pfam" id="PF00642">
    <property type="entry name" value="zf-CCCH"/>
    <property type="match status" value="1"/>
</dbReference>
<keyword evidence="2 4" id="KW-0863">Zinc-finger</keyword>
<evidence type="ECO:0000313" key="7">
    <source>
        <dbReference type="Proteomes" id="UP000195570"/>
    </source>
</evidence>
<feature type="domain" description="C3H1-type" evidence="5">
    <location>
        <begin position="121"/>
        <end position="149"/>
    </location>
</feature>
<keyword evidence="1 4" id="KW-0479">Metal-binding</keyword>
<evidence type="ECO:0000256" key="2">
    <source>
        <dbReference type="ARBA" id="ARBA00022771"/>
    </source>
</evidence>
<evidence type="ECO:0000256" key="1">
    <source>
        <dbReference type="ARBA" id="ARBA00022723"/>
    </source>
</evidence>